<reference evidence="1 2" key="1">
    <citation type="submission" date="2018-01" db="EMBL/GenBank/DDBJ databases">
        <title>Draft genome Sequence of streptomyces globosus LZH-48.</title>
        <authorList>
            <person name="Ran K."/>
            <person name="Li Z."/>
            <person name="Wei S."/>
            <person name="Dong R."/>
        </authorList>
    </citation>
    <scope>NUCLEOTIDE SEQUENCE [LARGE SCALE GENOMIC DNA]</scope>
    <source>
        <strain evidence="1 2">LZH-48</strain>
    </source>
</reference>
<name>A0A344TY63_9ACTN</name>
<proteinExistence type="predicted"/>
<sequence length="67" mass="6790">MNAEDVAELHAAMRAYGIPGTLAPVDAGDPAGEWRVLDSAGRDVTAGTLAAAATARARRPARGFVVG</sequence>
<gene>
    <name evidence="1" type="ORF">C0216_09000</name>
</gene>
<protein>
    <submittedName>
        <fullName evidence="1">Uncharacterized protein</fullName>
    </submittedName>
</protein>
<dbReference type="EMBL" id="CP030862">
    <property type="protein sequence ID" value="AXE23584.1"/>
    <property type="molecule type" value="Genomic_DNA"/>
</dbReference>
<evidence type="ECO:0000313" key="1">
    <source>
        <dbReference type="EMBL" id="AXE23584.1"/>
    </source>
</evidence>
<dbReference type="RefSeq" id="WP_114054763.1">
    <property type="nucleotide sequence ID" value="NZ_CP030862.1"/>
</dbReference>
<accession>A0A344TY63</accession>
<dbReference type="OrthoDB" id="4233428at2"/>
<keyword evidence="2" id="KW-1185">Reference proteome</keyword>
<dbReference type="KEGG" id="sgz:C0216_09000"/>
<dbReference type="AlphaFoldDB" id="A0A344TY63"/>
<evidence type="ECO:0000313" key="2">
    <source>
        <dbReference type="Proteomes" id="UP000252004"/>
    </source>
</evidence>
<dbReference type="Proteomes" id="UP000252004">
    <property type="component" value="Chromosome"/>
</dbReference>
<organism evidence="1 2">
    <name type="scientific">Streptomyces globosus</name>
    <dbReference type="NCBI Taxonomy" id="68209"/>
    <lineage>
        <taxon>Bacteria</taxon>
        <taxon>Bacillati</taxon>
        <taxon>Actinomycetota</taxon>
        <taxon>Actinomycetes</taxon>
        <taxon>Kitasatosporales</taxon>
        <taxon>Streptomycetaceae</taxon>
        <taxon>Streptomyces</taxon>
    </lineage>
</organism>